<keyword evidence="3" id="KW-1185">Reference proteome</keyword>
<reference evidence="2 3" key="1">
    <citation type="submission" date="2016-10" db="EMBL/GenBank/DDBJ databases">
        <authorList>
            <person name="de Groot N.N."/>
        </authorList>
    </citation>
    <scope>NUCLEOTIDE SEQUENCE [LARGE SCALE GENOMIC DNA]</scope>
    <source>
        <strain evidence="2 3">DSM 22489</strain>
    </source>
</reference>
<dbReference type="PANTHER" id="PTHR33121:SF15">
    <property type="entry name" value="BLUE LIGHT- AND TEMPERATURE-REGULATED ANTIREPRESSOR BLUF"/>
    <property type="match status" value="1"/>
</dbReference>
<dbReference type="PANTHER" id="PTHR33121">
    <property type="entry name" value="CYCLIC DI-GMP PHOSPHODIESTERASE PDEF"/>
    <property type="match status" value="1"/>
</dbReference>
<proteinExistence type="predicted"/>
<evidence type="ECO:0000259" key="1">
    <source>
        <dbReference type="PROSITE" id="PS50883"/>
    </source>
</evidence>
<dbReference type="PROSITE" id="PS50883">
    <property type="entry name" value="EAL"/>
    <property type="match status" value="1"/>
</dbReference>
<name>A0A1H6BYJ0_9BACT</name>
<dbReference type="Gene3D" id="3.20.20.450">
    <property type="entry name" value="EAL domain"/>
    <property type="match status" value="1"/>
</dbReference>
<dbReference type="AlphaFoldDB" id="A0A1H6BYJ0"/>
<gene>
    <name evidence="2" type="ORF">SAMN05421819_4044</name>
</gene>
<dbReference type="InterPro" id="IPR050706">
    <property type="entry name" value="Cyclic-di-GMP_PDE-like"/>
</dbReference>
<dbReference type="RefSeq" id="WP_103934899.1">
    <property type="nucleotide sequence ID" value="NZ_FNVA01000008.1"/>
</dbReference>
<dbReference type="CDD" id="cd01948">
    <property type="entry name" value="EAL"/>
    <property type="match status" value="1"/>
</dbReference>
<evidence type="ECO:0000313" key="2">
    <source>
        <dbReference type="EMBL" id="SEG65527.1"/>
    </source>
</evidence>
<accession>A0A1H6BYJ0</accession>
<sequence>MTPNPSPHHADITFAYQPIVDVVDRKTVSYEALVRGRANESAFKVFQRVEAVNLHSFDASCRVAAIELACHLGLPCDLNLNLLPRSLFSSPEAILSTIQAANLNHLALDRITLEVTEGEVIDDHAHFAQLLDEYRGLGIKISIDDFGAGHSGLNLLADLQPDQLKLDMTLVRNIASLGPRQSIVRAILGVCHDLGIDMIAEGVETLDEYAWFAEHGVRLFQGYLFAQPGFECLPQPSIPNPNPLLA</sequence>
<organism evidence="2 3">
    <name type="scientific">Bryocella elongata</name>
    <dbReference type="NCBI Taxonomy" id="863522"/>
    <lineage>
        <taxon>Bacteria</taxon>
        <taxon>Pseudomonadati</taxon>
        <taxon>Acidobacteriota</taxon>
        <taxon>Terriglobia</taxon>
        <taxon>Terriglobales</taxon>
        <taxon>Acidobacteriaceae</taxon>
        <taxon>Bryocella</taxon>
    </lineage>
</organism>
<dbReference type="OrthoDB" id="8731447at2"/>
<dbReference type="EMBL" id="FNVA01000008">
    <property type="protein sequence ID" value="SEG65527.1"/>
    <property type="molecule type" value="Genomic_DNA"/>
</dbReference>
<dbReference type="InterPro" id="IPR001633">
    <property type="entry name" value="EAL_dom"/>
</dbReference>
<protein>
    <submittedName>
        <fullName evidence="2">EAL domain, c-di-GMP-specific phosphodiesterase class I (Or its enzymatically inactive variant)</fullName>
    </submittedName>
</protein>
<feature type="domain" description="EAL" evidence="1">
    <location>
        <begin position="1"/>
        <end position="242"/>
    </location>
</feature>
<dbReference type="Proteomes" id="UP000236728">
    <property type="component" value="Unassembled WGS sequence"/>
</dbReference>
<dbReference type="InterPro" id="IPR035919">
    <property type="entry name" value="EAL_sf"/>
</dbReference>
<dbReference type="Pfam" id="PF00563">
    <property type="entry name" value="EAL"/>
    <property type="match status" value="1"/>
</dbReference>
<dbReference type="SUPFAM" id="SSF141868">
    <property type="entry name" value="EAL domain-like"/>
    <property type="match status" value="1"/>
</dbReference>
<dbReference type="GO" id="GO:0071111">
    <property type="term" value="F:cyclic-guanylate-specific phosphodiesterase activity"/>
    <property type="evidence" value="ECO:0007669"/>
    <property type="project" value="InterPro"/>
</dbReference>
<dbReference type="SMART" id="SM00052">
    <property type="entry name" value="EAL"/>
    <property type="match status" value="1"/>
</dbReference>
<evidence type="ECO:0000313" key="3">
    <source>
        <dbReference type="Proteomes" id="UP000236728"/>
    </source>
</evidence>